<organism evidence="2 3">
    <name type="scientific">Campylobacter magnus</name>
    <dbReference type="NCBI Taxonomy" id="3026462"/>
    <lineage>
        <taxon>Bacteria</taxon>
        <taxon>Pseudomonadati</taxon>
        <taxon>Campylobacterota</taxon>
        <taxon>Epsilonproteobacteria</taxon>
        <taxon>Campylobacterales</taxon>
        <taxon>Campylobacteraceae</taxon>
        <taxon>Campylobacter</taxon>
    </lineage>
</organism>
<accession>A0ABT8T7N8</accession>
<dbReference type="InterPro" id="IPR019613">
    <property type="entry name" value="DUF4198"/>
</dbReference>
<evidence type="ECO:0000256" key="1">
    <source>
        <dbReference type="SAM" id="SignalP"/>
    </source>
</evidence>
<dbReference type="Pfam" id="PF10670">
    <property type="entry name" value="DUF4198"/>
    <property type="match status" value="1"/>
</dbReference>
<comment type="caution">
    <text evidence="2">The sequence shown here is derived from an EMBL/GenBank/DDBJ whole genome shotgun (WGS) entry which is preliminary data.</text>
</comment>
<sequence length="252" mass="28546">MKSFFLKSCVAFSFSASSLLAHFGVVIPSTNVVEEQAKLQITYKFTHPFEQMMMNMAKPNEAGVFINGKKTDLLPSLKEQKDGQNSYWQSEFEIKEPGLYVFYADPQGYFEPSEEKFIRHITKSVVNAYGYGDGWGEPVGLKAEIVPLTRPYALYAGMSFSGRVFYKGKPVKNAVVEVEFMNEGKKLSTPSEDHITLEVRTNELGEFSFTMPRAGWWGFSAILDDDEKMSREGKEYPVELGAVIWVKADEFK</sequence>
<feature type="chain" id="PRO_5046234368" evidence="1">
    <location>
        <begin position="24"/>
        <end position="252"/>
    </location>
</feature>
<keyword evidence="1" id="KW-0732">Signal</keyword>
<proteinExistence type="predicted"/>
<keyword evidence="3" id="KW-1185">Reference proteome</keyword>
<dbReference type="Proteomes" id="UP001171111">
    <property type="component" value="Unassembled WGS sequence"/>
</dbReference>
<evidence type="ECO:0000313" key="3">
    <source>
        <dbReference type="Proteomes" id="UP001171111"/>
    </source>
</evidence>
<dbReference type="EMBL" id="JAULJQ010000004">
    <property type="protein sequence ID" value="MDO2409285.1"/>
    <property type="molecule type" value="Genomic_DNA"/>
</dbReference>
<reference evidence="2 3" key="1">
    <citation type="submission" date="2023-06" db="EMBL/GenBank/DDBJ databases">
        <title>Campylobacter magnum sp. nov., isolated from cecal contents of domestic pigs (Sus scrofa domesticus).</title>
        <authorList>
            <person name="Papic B."/>
            <person name="Gruntar I."/>
        </authorList>
    </citation>
    <scope>NUCLEOTIDE SEQUENCE [LARGE SCALE GENOMIC DNA]</scope>
    <source>
        <strain evidence="3">34484-21</strain>
    </source>
</reference>
<name>A0ABT8T7N8_9BACT</name>
<protein>
    <submittedName>
        <fullName evidence="2">DUF4198 domain-containing protein</fullName>
    </submittedName>
</protein>
<feature type="signal peptide" evidence="1">
    <location>
        <begin position="1"/>
        <end position="23"/>
    </location>
</feature>
<evidence type="ECO:0000313" key="2">
    <source>
        <dbReference type="EMBL" id="MDO2409285.1"/>
    </source>
</evidence>
<gene>
    <name evidence="2" type="ORF">Q2362_04120</name>
</gene>
<dbReference type="RefSeq" id="WP_302244150.1">
    <property type="nucleotide sequence ID" value="NZ_JAULJQ010000004.1"/>
</dbReference>